<keyword evidence="3" id="KW-1185">Reference proteome</keyword>
<dbReference type="AlphaFoldDB" id="A0AAV0FWL6"/>
<proteinExistence type="predicted"/>
<dbReference type="EMBL" id="CAMAPF010001020">
    <property type="protein sequence ID" value="CAH9139865.1"/>
    <property type="molecule type" value="Genomic_DNA"/>
</dbReference>
<feature type="region of interest" description="Disordered" evidence="1">
    <location>
        <begin position="132"/>
        <end position="169"/>
    </location>
</feature>
<accession>A0AAV0FWL6</accession>
<gene>
    <name evidence="2" type="ORF">CEPIT_LOCUS37906</name>
</gene>
<organism evidence="2 3">
    <name type="scientific">Cuscuta epithymum</name>
    <dbReference type="NCBI Taxonomy" id="186058"/>
    <lineage>
        <taxon>Eukaryota</taxon>
        <taxon>Viridiplantae</taxon>
        <taxon>Streptophyta</taxon>
        <taxon>Embryophyta</taxon>
        <taxon>Tracheophyta</taxon>
        <taxon>Spermatophyta</taxon>
        <taxon>Magnoliopsida</taxon>
        <taxon>eudicotyledons</taxon>
        <taxon>Gunneridae</taxon>
        <taxon>Pentapetalae</taxon>
        <taxon>asterids</taxon>
        <taxon>lamiids</taxon>
        <taxon>Solanales</taxon>
        <taxon>Convolvulaceae</taxon>
        <taxon>Cuscuteae</taxon>
        <taxon>Cuscuta</taxon>
        <taxon>Cuscuta subgen. Cuscuta</taxon>
    </lineage>
</organism>
<evidence type="ECO:0000313" key="2">
    <source>
        <dbReference type="EMBL" id="CAH9139865.1"/>
    </source>
</evidence>
<sequence length="182" mass="20024">MEYDSMSPPPFHSQASSGSFDLRSLYNVIMIPPPLHGDLSGGGEIMFPWRIPHSQFLLDQQDLVARHSALLAQLREVAKQAQALWQENVNLKMANLDLNIRLNSLLNASSDYAARSGAPCKYAIRRRSDVPVGRNVSSSEGQPWEELSAGSSGDCHESPTSVMDSGGIERKDVHRVLLPKSI</sequence>
<name>A0AAV0FWL6_9ASTE</name>
<reference evidence="2" key="1">
    <citation type="submission" date="2022-07" db="EMBL/GenBank/DDBJ databases">
        <authorList>
            <person name="Macas J."/>
            <person name="Novak P."/>
            <person name="Neumann P."/>
        </authorList>
    </citation>
    <scope>NUCLEOTIDE SEQUENCE</scope>
</reference>
<dbReference type="Proteomes" id="UP001152523">
    <property type="component" value="Unassembled WGS sequence"/>
</dbReference>
<comment type="caution">
    <text evidence="2">The sequence shown here is derived from an EMBL/GenBank/DDBJ whole genome shotgun (WGS) entry which is preliminary data.</text>
</comment>
<evidence type="ECO:0000313" key="3">
    <source>
        <dbReference type="Proteomes" id="UP001152523"/>
    </source>
</evidence>
<evidence type="ECO:0000256" key="1">
    <source>
        <dbReference type="SAM" id="MobiDB-lite"/>
    </source>
</evidence>
<protein>
    <submittedName>
        <fullName evidence="2">Uncharacterized protein</fullName>
    </submittedName>
</protein>